<keyword evidence="1" id="KW-0732">Signal</keyword>
<dbReference type="Proteomes" id="UP000827724">
    <property type="component" value="Unassembled WGS sequence"/>
</dbReference>
<proteinExistence type="predicted"/>
<reference evidence="2" key="1">
    <citation type="submission" date="2021-08" db="EMBL/GenBank/DDBJ databases">
        <title>Chromosome-Level Trichoderma cornu-damae using Hi-C Data.</title>
        <authorList>
            <person name="Kim C.S."/>
        </authorList>
    </citation>
    <scope>NUCLEOTIDE SEQUENCE</scope>
    <source>
        <strain evidence="2">KA19-0412C</strain>
    </source>
</reference>
<gene>
    <name evidence="2" type="ORF">Trco_006088</name>
</gene>
<sequence>MIGRCLIAGAFALGAVAVPSPSAQVVLKGDCPQDGPRGSCAENGLAWTEGAVRMNHMQVVGSHNSYHVEAPKAERDLQSAFASAAVDLQYSHAALDVQLEYLHVRNLELDLLADPDGGMYGEPLIRRFAGLGVPDDPALKKKGTKVLHIPDVDYHTSCSTLVSCLRVIKKWMDAHPDSVPLPMMMEFKTAERLAERLGGAKVVPWDAGLLATVDSEIRSVFPTSQLITPDDVRRDGLTLEESILKHGWPDLDSARGRIFFLMDNGPVSDVRDAYVEGRPNLEGRLNDPSAEADVELIQAQVRAGYWVRTRADEPLETILSHNCSASRRDAALRSGAHIVSSDFPAFGMSARWGCDYAVRLPGGRGARCNPVNGREGCEGALEPEGYTGN</sequence>
<dbReference type="GO" id="GO:0006629">
    <property type="term" value="P:lipid metabolic process"/>
    <property type="evidence" value="ECO:0007669"/>
    <property type="project" value="InterPro"/>
</dbReference>
<dbReference type="InterPro" id="IPR017946">
    <property type="entry name" value="PLC-like_Pdiesterase_TIM-brl"/>
</dbReference>
<feature type="chain" id="PRO_5040316346" evidence="1">
    <location>
        <begin position="18"/>
        <end position="389"/>
    </location>
</feature>
<protein>
    <submittedName>
        <fullName evidence="2">Acid phosphatase</fullName>
    </submittedName>
</protein>
<comment type="caution">
    <text evidence="2">The sequence shown here is derived from an EMBL/GenBank/DDBJ whole genome shotgun (WGS) entry which is preliminary data.</text>
</comment>
<dbReference type="Pfam" id="PF16670">
    <property type="entry name" value="PI-PLC-C1"/>
    <property type="match status" value="1"/>
</dbReference>
<dbReference type="EMBL" id="JAIWOZ010000004">
    <property type="protein sequence ID" value="KAH6606935.1"/>
    <property type="molecule type" value="Genomic_DNA"/>
</dbReference>
<dbReference type="OrthoDB" id="2017497at2759"/>
<keyword evidence="3" id="KW-1185">Reference proteome</keyword>
<evidence type="ECO:0000313" key="3">
    <source>
        <dbReference type="Proteomes" id="UP000827724"/>
    </source>
</evidence>
<dbReference type="InterPro" id="IPR032075">
    <property type="entry name" value="PI-PLC-C1"/>
</dbReference>
<dbReference type="AlphaFoldDB" id="A0A9P8QIF7"/>
<dbReference type="GO" id="GO:0008081">
    <property type="term" value="F:phosphoric diester hydrolase activity"/>
    <property type="evidence" value="ECO:0007669"/>
    <property type="project" value="InterPro"/>
</dbReference>
<organism evidence="2 3">
    <name type="scientific">Trichoderma cornu-damae</name>
    <dbReference type="NCBI Taxonomy" id="654480"/>
    <lineage>
        <taxon>Eukaryota</taxon>
        <taxon>Fungi</taxon>
        <taxon>Dikarya</taxon>
        <taxon>Ascomycota</taxon>
        <taxon>Pezizomycotina</taxon>
        <taxon>Sordariomycetes</taxon>
        <taxon>Hypocreomycetidae</taxon>
        <taxon>Hypocreales</taxon>
        <taxon>Hypocreaceae</taxon>
        <taxon>Trichoderma</taxon>
    </lineage>
</organism>
<accession>A0A9P8QIF7</accession>
<dbReference type="SUPFAM" id="SSF51695">
    <property type="entry name" value="PLC-like phosphodiesterases"/>
    <property type="match status" value="1"/>
</dbReference>
<dbReference type="Gene3D" id="3.20.20.190">
    <property type="entry name" value="Phosphatidylinositol (PI) phosphodiesterase"/>
    <property type="match status" value="1"/>
</dbReference>
<name>A0A9P8QIF7_9HYPO</name>
<evidence type="ECO:0000256" key="1">
    <source>
        <dbReference type="SAM" id="SignalP"/>
    </source>
</evidence>
<feature type="signal peptide" evidence="1">
    <location>
        <begin position="1"/>
        <end position="17"/>
    </location>
</feature>
<evidence type="ECO:0000313" key="2">
    <source>
        <dbReference type="EMBL" id="KAH6606935.1"/>
    </source>
</evidence>
<dbReference type="CDD" id="cd08589">
    <property type="entry name" value="PI-PLCc_SaPLC1_like"/>
    <property type="match status" value="1"/>
</dbReference>